<feature type="active site" evidence="8">
    <location>
        <position position="54"/>
    </location>
</feature>
<dbReference type="InterPro" id="IPR014720">
    <property type="entry name" value="dsRBD_dom"/>
</dbReference>
<dbReference type="PROSITE" id="PS50142">
    <property type="entry name" value="RNASE_3_2"/>
    <property type="match status" value="1"/>
</dbReference>
<feature type="binding site" evidence="8">
    <location>
        <position position="50"/>
    </location>
    <ligand>
        <name>Mg(2+)</name>
        <dbReference type="ChEBI" id="CHEBI:18420"/>
    </ligand>
</feature>
<dbReference type="InterPro" id="IPR000999">
    <property type="entry name" value="RNase_III_dom"/>
</dbReference>
<gene>
    <name evidence="11" type="primary">rnc_2</name>
    <name evidence="8" type="synonym">rnc</name>
    <name evidence="11" type="ORF">NCTC10113_01356</name>
</gene>
<dbReference type="RefSeq" id="WP_024544217.1">
    <property type="nucleotide sequence ID" value="NZ_BPLX01000002.1"/>
</dbReference>
<dbReference type="PANTHER" id="PTHR11207:SF0">
    <property type="entry name" value="RIBONUCLEASE 3"/>
    <property type="match status" value="1"/>
</dbReference>
<keyword evidence="8" id="KW-0699">rRNA-binding</keyword>
<dbReference type="SUPFAM" id="SSF54768">
    <property type="entry name" value="dsRNA-binding domain-like"/>
    <property type="match status" value="1"/>
</dbReference>
<keyword evidence="4 8" id="KW-0540">Nuclease</keyword>
<keyword evidence="8" id="KW-0460">Magnesium</keyword>
<keyword evidence="8" id="KW-0698">rRNA processing</keyword>
<dbReference type="GO" id="GO:0046872">
    <property type="term" value="F:metal ion binding"/>
    <property type="evidence" value="ECO:0007669"/>
    <property type="project" value="UniProtKB-KW"/>
</dbReference>
<dbReference type="PROSITE" id="PS50137">
    <property type="entry name" value="DS_RBD"/>
    <property type="match status" value="1"/>
</dbReference>
<comment type="catalytic activity">
    <reaction evidence="1 8">
        <text>Endonucleolytic cleavage to 5'-phosphomonoester.</text>
        <dbReference type="EC" id="3.1.26.3"/>
    </reaction>
</comment>
<dbReference type="AlphaFoldDB" id="A0A448ZYX8"/>
<evidence type="ECO:0000256" key="7">
    <source>
        <dbReference type="ARBA" id="ARBA00022884"/>
    </source>
</evidence>
<dbReference type="Pfam" id="PF14622">
    <property type="entry name" value="Ribonucleas_3_3"/>
    <property type="match status" value="1"/>
</dbReference>
<dbReference type="EC" id="3.1.26.3" evidence="8"/>
<geneLocation type="plasmid" evidence="11">
    <name>2</name>
</geneLocation>
<comment type="subcellular location">
    <subcellularLocation>
        <location evidence="8">Cytoplasm</location>
    </subcellularLocation>
</comment>
<feature type="active site" evidence="8">
    <location>
        <position position="124"/>
    </location>
</feature>
<dbReference type="GO" id="GO:0019843">
    <property type="term" value="F:rRNA binding"/>
    <property type="evidence" value="ECO:0007669"/>
    <property type="project" value="UniProtKB-KW"/>
</dbReference>
<dbReference type="CDD" id="cd00593">
    <property type="entry name" value="RIBOc"/>
    <property type="match status" value="1"/>
</dbReference>
<protein>
    <recommendedName>
        <fullName evidence="8">Ribonuclease 3</fullName>
        <ecNumber evidence="8">3.1.26.3</ecNumber>
    </recommendedName>
    <alternativeName>
        <fullName evidence="8">Ribonuclease III</fullName>
        <shortName evidence="8">RNase III</shortName>
    </alternativeName>
</protein>
<keyword evidence="7 8" id="KW-0694">RNA-binding</keyword>
<keyword evidence="8" id="KW-0479">Metal-binding</keyword>
<dbReference type="NCBIfam" id="TIGR02191">
    <property type="entry name" value="RNaseIII"/>
    <property type="match status" value="1"/>
</dbReference>
<evidence type="ECO:0000256" key="5">
    <source>
        <dbReference type="ARBA" id="ARBA00022759"/>
    </source>
</evidence>
<dbReference type="Gene3D" id="1.10.1520.10">
    <property type="entry name" value="Ribonuclease III domain"/>
    <property type="match status" value="1"/>
</dbReference>
<keyword evidence="8" id="KW-0819">tRNA processing</keyword>
<dbReference type="GO" id="GO:0004525">
    <property type="term" value="F:ribonuclease III activity"/>
    <property type="evidence" value="ECO:0007669"/>
    <property type="project" value="UniProtKB-UniRule"/>
</dbReference>
<dbReference type="GO" id="GO:0003725">
    <property type="term" value="F:double-stranded RNA binding"/>
    <property type="evidence" value="ECO:0007669"/>
    <property type="project" value="TreeGrafter"/>
</dbReference>
<evidence type="ECO:0000259" key="9">
    <source>
        <dbReference type="PROSITE" id="PS50137"/>
    </source>
</evidence>
<evidence type="ECO:0000256" key="3">
    <source>
        <dbReference type="ARBA" id="ARBA00022664"/>
    </source>
</evidence>
<dbReference type="GO" id="GO:0008033">
    <property type="term" value="P:tRNA processing"/>
    <property type="evidence" value="ECO:0007669"/>
    <property type="project" value="UniProtKB-KW"/>
</dbReference>
<dbReference type="GO" id="GO:0005737">
    <property type="term" value="C:cytoplasm"/>
    <property type="evidence" value="ECO:0007669"/>
    <property type="project" value="UniProtKB-SubCell"/>
</dbReference>
<feature type="domain" description="DRBM" evidence="9">
    <location>
        <begin position="161"/>
        <end position="226"/>
    </location>
</feature>
<evidence type="ECO:0000259" key="10">
    <source>
        <dbReference type="PROSITE" id="PS50142"/>
    </source>
</evidence>
<dbReference type="SMART" id="SM00358">
    <property type="entry name" value="DSRM"/>
    <property type="match status" value="1"/>
</dbReference>
<dbReference type="Pfam" id="PF00035">
    <property type="entry name" value="dsrm"/>
    <property type="match status" value="1"/>
</dbReference>
<accession>A0A448ZYX8</accession>
<keyword evidence="6 8" id="KW-0378">Hydrolase</keyword>
<evidence type="ECO:0000256" key="4">
    <source>
        <dbReference type="ARBA" id="ARBA00022722"/>
    </source>
</evidence>
<keyword evidence="5 8" id="KW-0255">Endonuclease</keyword>
<evidence type="ECO:0000313" key="11">
    <source>
        <dbReference type="EMBL" id="VEU56447.1"/>
    </source>
</evidence>
<dbReference type="SMART" id="SM00535">
    <property type="entry name" value="RIBOc"/>
    <property type="match status" value="1"/>
</dbReference>
<organism evidence="11">
    <name type="scientific">Metamycoplasma salivarium</name>
    <name type="common">Mycoplasma salivarium</name>
    <dbReference type="NCBI Taxonomy" id="2124"/>
    <lineage>
        <taxon>Bacteria</taxon>
        <taxon>Bacillati</taxon>
        <taxon>Mycoplasmatota</taxon>
        <taxon>Mycoplasmoidales</taxon>
        <taxon>Metamycoplasmataceae</taxon>
        <taxon>Metamycoplasma</taxon>
    </lineage>
</organism>
<dbReference type="InterPro" id="IPR036389">
    <property type="entry name" value="RNase_III_sf"/>
</dbReference>
<dbReference type="PANTHER" id="PTHR11207">
    <property type="entry name" value="RIBONUCLEASE III"/>
    <property type="match status" value="1"/>
</dbReference>
<dbReference type="CDD" id="cd10845">
    <property type="entry name" value="DSRM_RNAse_III_family"/>
    <property type="match status" value="1"/>
</dbReference>
<dbReference type="GO" id="GO:0010468">
    <property type="term" value="P:regulation of gene expression"/>
    <property type="evidence" value="ECO:0007669"/>
    <property type="project" value="TreeGrafter"/>
</dbReference>
<evidence type="ECO:0000256" key="2">
    <source>
        <dbReference type="ARBA" id="ARBA00010183"/>
    </source>
</evidence>
<comment type="similarity">
    <text evidence="2">Belongs to the ribonuclease III family.</text>
</comment>
<sequence>MNNFEQNVKQLLINLNIYDEKVNLQTFYAALTHTTYSNEHKSVKDFQYLEFLGDSIIQFFVTTEIYKNFPNYKEGIATKHRSYVVNNKTLSTIANKLHIPNYVRASKNAFINGKNDKVNSDFFEAFTGAIYIEKGLDFVSKFLKDNLNSYIHNVTHDDLIDAKSEFQEVIQMHGISKIIYKSEPINEKEFSSSVIVDGQTFGTGIGKNKRSAEQEAAKNALKNLISNK</sequence>
<dbReference type="InterPro" id="IPR011907">
    <property type="entry name" value="RNase_III"/>
</dbReference>
<reference evidence="11" key="1">
    <citation type="submission" date="2019-01" db="EMBL/GenBank/DDBJ databases">
        <authorList>
            <consortium name="Pathogen Informatics"/>
        </authorList>
    </citation>
    <scope>NUCLEOTIDE SEQUENCE [LARGE SCALE GENOMIC DNA]</scope>
    <source>
        <strain evidence="11">NCTC10113</strain>
    </source>
</reference>
<dbReference type="HAMAP" id="MF_00104">
    <property type="entry name" value="RNase_III"/>
    <property type="match status" value="1"/>
</dbReference>
<proteinExistence type="inferred from homology"/>
<dbReference type="GO" id="GO:0006364">
    <property type="term" value="P:rRNA processing"/>
    <property type="evidence" value="ECO:0007669"/>
    <property type="project" value="UniProtKB-UniRule"/>
</dbReference>
<keyword evidence="11" id="KW-0614">Plasmid</keyword>
<keyword evidence="3 8" id="KW-0507">mRNA processing</keyword>
<dbReference type="EMBL" id="LR214939">
    <property type="protein sequence ID" value="VEU56447.1"/>
    <property type="molecule type" value="Genomic_DNA"/>
</dbReference>
<feature type="binding site" evidence="8">
    <location>
        <position position="124"/>
    </location>
    <ligand>
        <name>Mg(2+)</name>
        <dbReference type="ChEBI" id="CHEBI:18420"/>
    </ligand>
</feature>
<evidence type="ECO:0000256" key="8">
    <source>
        <dbReference type="HAMAP-Rule" id="MF_00104"/>
    </source>
</evidence>
<comment type="subunit">
    <text evidence="8">Homodimer.</text>
</comment>
<evidence type="ECO:0000256" key="6">
    <source>
        <dbReference type="ARBA" id="ARBA00022801"/>
    </source>
</evidence>
<name>A0A448ZYX8_METSV</name>
<evidence type="ECO:0000256" key="1">
    <source>
        <dbReference type="ARBA" id="ARBA00000109"/>
    </source>
</evidence>
<comment type="function">
    <text evidence="8">Digests double-stranded RNA. Involved in the processing of primary rRNA transcript to yield the immediate precursors to the large and small rRNAs (23S and 16S). Processes some mRNAs, and tRNAs when they are encoded in the rRNA operon. Processes pre-crRNA and tracrRNA of type II CRISPR loci if present in the organism.</text>
</comment>
<feature type="domain" description="RNase III" evidence="10">
    <location>
        <begin position="8"/>
        <end position="135"/>
    </location>
</feature>
<comment type="cofactor">
    <cofactor evidence="8">
        <name>Mg(2+)</name>
        <dbReference type="ChEBI" id="CHEBI:18420"/>
    </cofactor>
</comment>
<dbReference type="Gene3D" id="3.30.160.20">
    <property type="match status" value="1"/>
</dbReference>
<dbReference type="GO" id="GO:0006397">
    <property type="term" value="P:mRNA processing"/>
    <property type="evidence" value="ECO:0007669"/>
    <property type="project" value="UniProtKB-UniRule"/>
</dbReference>
<feature type="binding site" evidence="8">
    <location>
        <position position="121"/>
    </location>
    <ligand>
        <name>Mg(2+)</name>
        <dbReference type="ChEBI" id="CHEBI:18420"/>
    </ligand>
</feature>
<dbReference type="SUPFAM" id="SSF69065">
    <property type="entry name" value="RNase III domain-like"/>
    <property type="match status" value="1"/>
</dbReference>
<keyword evidence="8" id="KW-0963">Cytoplasm</keyword>